<dbReference type="Pfam" id="PF13646">
    <property type="entry name" value="HEAT_2"/>
    <property type="match status" value="2"/>
</dbReference>
<dbReference type="Proteomes" id="UP001597337">
    <property type="component" value="Unassembled WGS sequence"/>
</dbReference>
<dbReference type="PANTHER" id="PTHR12697:SF38">
    <property type="entry name" value="PBS LYASE HEAT DOMAIN PROTEIN REPEAT-CONTAINING PROTEIN"/>
    <property type="match status" value="1"/>
</dbReference>
<dbReference type="SUPFAM" id="SSF48371">
    <property type="entry name" value="ARM repeat"/>
    <property type="match status" value="1"/>
</dbReference>
<dbReference type="InterPro" id="IPR011989">
    <property type="entry name" value="ARM-like"/>
</dbReference>
<name>A0ABW4Y9S4_9GAMM</name>
<dbReference type="RefSeq" id="WP_386024601.1">
    <property type="nucleotide sequence ID" value="NZ_JBHUHX010000011.1"/>
</dbReference>
<evidence type="ECO:0000313" key="2">
    <source>
        <dbReference type="Proteomes" id="UP001597337"/>
    </source>
</evidence>
<comment type="caution">
    <text evidence="1">The sequence shown here is derived from an EMBL/GenBank/DDBJ whole genome shotgun (WGS) entry which is preliminary data.</text>
</comment>
<dbReference type="InterPro" id="IPR004155">
    <property type="entry name" value="PBS_lyase_HEAT"/>
</dbReference>
<dbReference type="PANTHER" id="PTHR12697">
    <property type="entry name" value="PBS LYASE HEAT-LIKE PROTEIN"/>
    <property type="match status" value="1"/>
</dbReference>
<gene>
    <name evidence="1" type="ORF">ACFSJC_05950</name>
</gene>
<accession>A0ABW4Y9S4</accession>
<dbReference type="EMBL" id="JBHUHX010000011">
    <property type="protein sequence ID" value="MFD2111379.1"/>
    <property type="molecule type" value="Genomic_DNA"/>
</dbReference>
<sequence>MGLKKPQQASTTSSDERRLARDLPGLLAALHDADPMARRWAARDLAEHLDASQGLVERLRVESEPSVTQVILTSLTRLGDEIAVAGLTHCLRSEDAMLRNAAIEAMKQLPDEVAPLMGQLLVDPDPDVRIFAVDVLESLRHPRVEDWLIRVITEDAHVNVCATAVDLLGEVGSERAAPALQALKARFANEPYIQFAADLALKRIGAD</sequence>
<dbReference type="Gene3D" id="1.25.10.10">
    <property type="entry name" value="Leucine-rich Repeat Variant"/>
    <property type="match status" value="1"/>
</dbReference>
<evidence type="ECO:0000313" key="1">
    <source>
        <dbReference type="EMBL" id="MFD2111379.1"/>
    </source>
</evidence>
<dbReference type="SMART" id="SM00567">
    <property type="entry name" value="EZ_HEAT"/>
    <property type="match status" value="4"/>
</dbReference>
<protein>
    <submittedName>
        <fullName evidence="1">HEAT repeat domain-containing protein</fullName>
    </submittedName>
</protein>
<organism evidence="1 2">
    <name type="scientific">Thiorhodococcus fuscus</name>
    <dbReference type="NCBI Taxonomy" id="527200"/>
    <lineage>
        <taxon>Bacteria</taxon>
        <taxon>Pseudomonadati</taxon>
        <taxon>Pseudomonadota</taxon>
        <taxon>Gammaproteobacteria</taxon>
        <taxon>Chromatiales</taxon>
        <taxon>Chromatiaceae</taxon>
        <taxon>Thiorhodococcus</taxon>
    </lineage>
</organism>
<keyword evidence="2" id="KW-1185">Reference proteome</keyword>
<proteinExistence type="predicted"/>
<dbReference type="InterPro" id="IPR016024">
    <property type="entry name" value="ARM-type_fold"/>
</dbReference>
<reference evidence="2" key="1">
    <citation type="journal article" date="2019" name="Int. J. Syst. Evol. Microbiol.">
        <title>The Global Catalogue of Microorganisms (GCM) 10K type strain sequencing project: providing services to taxonomists for standard genome sequencing and annotation.</title>
        <authorList>
            <consortium name="The Broad Institute Genomics Platform"/>
            <consortium name="The Broad Institute Genome Sequencing Center for Infectious Disease"/>
            <person name="Wu L."/>
            <person name="Ma J."/>
        </authorList>
    </citation>
    <scope>NUCLEOTIDE SEQUENCE [LARGE SCALE GENOMIC DNA]</scope>
    <source>
        <strain evidence="2">KACC 12597</strain>
    </source>
</reference>